<evidence type="ECO:0000313" key="2">
    <source>
        <dbReference type="Proteomes" id="UP000177798"/>
    </source>
</evidence>
<reference evidence="2" key="1">
    <citation type="journal article" date="2017" name="Genome Biol. Evol.">
        <title>The complete genome sequence of the phytopathogenic fungus Sclerotinia sclerotiorum reveals insights into the genome architecture of broad host range pathogens.</title>
        <authorList>
            <person name="Derbyshire M."/>
            <person name="Denton-Giles M."/>
            <person name="Hegedus D."/>
            <person name="Seifbarghy S."/>
            <person name="Rollins J."/>
            <person name="van Kan J."/>
            <person name="Seidl M.F."/>
            <person name="Faino L."/>
            <person name="Mbengue M."/>
            <person name="Navaud O."/>
            <person name="Raffaele S."/>
            <person name="Hammond-Kosack K."/>
            <person name="Heard S."/>
            <person name="Oliver R."/>
        </authorList>
    </citation>
    <scope>NUCLEOTIDE SEQUENCE [LARGE SCALE GENOMIC DNA]</scope>
    <source>
        <strain evidence="2">ATCC 18683 / 1980 / Ss-1</strain>
    </source>
</reference>
<accession>A0A1D9Q3R3</accession>
<dbReference type="KEGG" id="ssl:SS1G_12355"/>
<proteinExistence type="predicted"/>
<dbReference type="RefSeq" id="XP_001587325.1">
    <property type="nucleotide sequence ID" value="XM_001587275.1"/>
</dbReference>
<name>A0A1D9Q3R3_SCLS1</name>
<organism evidence="1 2">
    <name type="scientific">Sclerotinia sclerotiorum (strain ATCC 18683 / 1980 / Ss-1)</name>
    <name type="common">White mold</name>
    <name type="synonym">Whetzelinia sclerotiorum</name>
    <dbReference type="NCBI Taxonomy" id="665079"/>
    <lineage>
        <taxon>Eukaryota</taxon>
        <taxon>Fungi</taxon>
        <taxon>Dikarya</taxon>
        <taxon>Ascomycota</taxon>
        <taxon>Pezizomycotina</taxon>
        <taxon>Leotiomycetes</taxon>
        <taxon>Helotiales</taxon>
        <taxon>Sclerotiniaceae</taxon>
        <taxon>Sclerotinia</taxon>
    </lineage>
</organism>
<dbReference type="VEuPathDB" id="FungiDB:sscle_05g043060"/>
<gene>
    <name evidence="1" type="ORF">sscle_05g043060</name>
</gene>
<dbReference type="EMBL" id="CP017818">
    <property type="protein sequence ID" value="APA09536.1"/>
    <property type="molecule type" value="Genomic_DNA"/>
</dbReference>
<dbReference type="Proteomes" id="UP000177798">
    <property type="component" value="Chromosome 5"/>
</dbReference>
<evidence type="ECO:0000313" key="1">
    <source>
        <dbReference type="EMBL" id="APA09536.1"/>
    </source>
</evidence>
<dbReference type="AlphaFoldDB" id="A0A1D9Q3R3"/>
<dbReference type="OrthoDB" id="3352776at2759"/>
<sequence length="176" mass="19596">MQTDVGSKCVTLPLQRSSNKSSSPSFHCGECYLGIRICIVVSDPTRGTSFYPSLAMPSVMYHQQDIRINPKNISSLLHHFTFFLLYVVTASNELYGCIKLADKGWLHYKPSSIHPFYNLQRETSDGHSITDKAQHVELAMPPGKEKMRTGAVAFCQAFVDALSPDIILSTHFASEP</sequence>
<protein>
    <submittedName>
        <fullName evidence="1">Uncharacterized protein</fullName>
    </submittedName>
</protein>